<organism evidence="13 14">
    <name type="scientific">Paramuricea clavata</name>
    <name type="common">Red gorgonian</name>
    <name type="synonym">Violescent sea-whip</name>
    <dbReference type="NCBI Taxonomy" id="317549"/>
    <lineage>
        <taxon>Eukaryota</taxon>
        <taxon>Metazoa</taxon>
        <taxon>Cnidaria</taxon>
        <taxon>Anthozoa</taxon>
        <taxon>Octocorallia</taxon>
        <taxon>Malacalcyonacea</taxon>
        <taxon>Plexauridae</taxon>
        <taxon>Paramuricea</taxon>
    </lineage>
</organism>
<dbReference type="GO" id="GO:0006753">
    <property type="term" value="P:nucleoside phosphate metabolic process"/>
    <property type="evidence" value="ECO:0007669"/>
    <property type="project" value="TreeGrafter"/>
</dbReference>
<sequence length="225" mass="25659">MDDLVVKDMKIVPCVNSKFVQPSRLQFNQNGINREWDYINVHDSVAALLLNTTRDAFILVKQFRPAVYMRMNRELNKQEGEDKSTIIQDSTSQPFKAAINDAVTYELCAGIVDKNIPLKSVMKEEVLEECGYDVPESHFRKVFSAWGSVGFAGSLQTLFFAEVTNDMKVNEGGGNRSEGEKIEVYYLPRKDVLAFLYDENLPKPPSLMAAFFWYLNTQHTSNNDH</sequence>
<evidence type="ECO:0000256" key="8">
    <source>
        <dbReference type="ARBA" id="ARBA00054674"/>
    </source>
</evidence>
<dbReference type="GO" id="GO:0005737">
    <property type="term" value="C:cytoplasm"/>
    <property type="evidence" value="ECO:0007669"/>
    <property type="project" value="UniProtKB-SubCell"/>
</dbReference>
<dbReference type="InterPro" id="IPR015797">
    <property type="entry name" value="NUDIX_hydrolase-like_dom_sf"/>
</dbReference>
<dbReference type="Proteomes" id="UP001152795">
    <property type="component" value="Unassembled WGS sequence"/>
</dbReference>
<dbReference type="EMBL" id="CACRXK020006499">
    <property type="protein sequence ID" value="CAB4009574.1"/>
    <property type="molecule type" value="Genomic_DNA"/>
</dbReference>
<evidence type="ECO:0000313" key="13">
    <source>
        <dbReference type="EMBL" id="CAB4009574.1"/>
    </source>
</evidence>
<dbReference type="CDD" id="cd18887">
    <property type="entry name" value="NUDIX_UGPPase_Nudt14"/>
    <property type="match status" value="1"/>
</dbReference>
<comment type="subcellular location">
    <subcellularLocation>
        <location evidence="2">Cytoplasm</location>
    </subcellularLocation>
</comment>
<keyword evidence="14" id="KW-1185">Reference proteome</keyword>
<evidence type="ECO:0000256" key="2">
    <source>
        <dbReference type="ARBA" id="ARBA00004496"/>
    </source>
</evidence>
<dbReference type="EC" id="3.6.1.45" evidence="9"/>
<accession>A0A6S7HVF8</accession>
<proteinExistence type="predicted"/>
<evidence type="ECO:0000256" key="6">
    <source>
        <dbReference type="ARBA" id="ARBA00022842"/>
    </source>
</evidence>
<evidence type="ECO:0000313" key="14">
    <source>
        <dbReference type="Proteomes" id="UP001152795"/>
    </source>
</evidence>
<evidence type="ECO:0000256" key="1">
    <source>
        <dbReference type="ARBA" id="ARBA00001946"/>
    </source>
</evidence>
<dbReference type="PANTHER" id="PTHR11839:SF15">
    <property type="entry name" value="URIDINE DIPHOSPHATE GLUCOSE PYROPHOSPHATASE NUDT14"/>
    <property type="match status" value="1"/>
</dbReference>
<dbReference type="AlphaFoldDB" id="A0A6S7HVF8"/>
<gene>
    <name evidence="13" type="ORF">PACLA_8A039861</name>
</gene>
<comment type="catalytic activity">
    <reaction evidence="7">
        <text>UDP-sugar + H2O = UMP + alpha-D-aldose 1-phosphate.</text>
        <dbReference type="EC" id="3.6.1.45"/>
    </reaction>
</comment>
<dbReference type="GO" id="GO:0019693">
    <property type="term" value="P:ribose phosphate metabolic process"/>
    <property type="evidence" value="ECO:0007669"/>
    <property type="project" value="TreeGrafter"/>
</dbReference>
<dbReference type="GO" id="GO:0046872">
    <property type="term" value="F:metal ion binding"/>
    <property type="evidence" value="ECO:0007669"/>
    <property type="project" value="InterPro"/>
</dbReference>
<dbReference type="PANTHER" id="PTHR11839">
    <property type="entry name" value="UDP/ADP-SUGAR PYROPHOSPHATASE"/>
    <property type="match status" value="1"/>
</dbReference>
<keyword evidence="6" id="KW-0460">Magnesium</keyword>
<evidence type="ECO:0000256" key="9">
    <source>
        <dbReference type="ARBA" id="ARBA00066480"/>
    </source>
</evidence>
<keyword evidence="5" id="KW-0378">Hydrolase</keyword>
<evidence type="ECO:0000259" key="12">
    <source>
        <dbReference type="PROSITE" id="PS51462"/>
    </source>
</evidence>
<evidence type="ECO:0000256" key="4">
    <source>
        <dbReference type="ARBA" id="ARBA00022490"/>
    </source>
</evidence>
<evidence type="ECO:0000256" key="5">
    <source>
        <dbReference type="ARBA" id="ARBA00022801"/>
    </source>
</evidence>
<comment type="subunit">
    <text evidence="3">Homodimer.</text>
</comment>
<dbReference type="OrthoDB" id="10249920at2759"/>
<feature type="domain" description="Nudix hydrolase" evidence="12">
    <location>
        <begin position="40"/>
        <end position="209"/>
    </location>
</feature>
<dbReference type="PROSITE" id="PS51462">
    <property type="entry name" value="NUDIX"/>
    <property type="match status" value="1"/>
</dbReference>
<evidence type="ECO:0000256" key="10">
    <source>
        <dbReference type="ARBA" id="ARBA00071467"/>
    </source>
</evidence>
<evidence type="ECO:0000256" key="7">
    <source>
        <dbReference type="ARBA" id="ARBA00051086"/>
    </source>
</evidence>
<dbReference type="Gene3D" id="3.90.79.10">
    <property type="entry name" value="Nucleoside Triphosphate Pyrophosphohydrolase"/>
    <property type="match status" value="1"/>
</dbReference>
<comment type="cofactor">
    <cofactor evidence="1">
        <name>Mg(2+)</name>
        <dbReference type="ChEBI" id="CHEBI:18420"/>
    </cofactor>
</comment>
<evidence type="ECO:0000256" key="3">
    <source>
        <dbReference type="ARBA" id="ARBA00011738"/>
    </source>
</evidence>
<dbReference type="FunFam" id="3.90.79.10:FF:000035">
    <property type="entry name" value="Uridine diphosphate glucose pyrophosphatase"/>
    <property type="match status" value="1"/>
</dbReference>
<dbReference type="GO" id="GO:0008768">
    <property type="term" value="F:UDP-sugar diphosphatase activity"/>
    <property type="evidence" value="ECO:0007669"/>
    <property type="project" value="UniProtKB-EC"/>
</dbReference>
<dbReference type="InterPro" id="IPR004385">
    <property type="entry name" value="NDP_pyrophosphatase"/>
</dbReference>
<name>A0A6S7HVF8_PARCT</name>
<reference evidence="13" key="1">
    <citation type="submission" date="2020-04" db="EMBL/GenBank/DDBJ databases">
        <authorList>
            <person name="Alioto T."/>
            <person name="Alioto T."/>
            <person name="Gomez Garrido J."/>
        </authorList>
    </citation>
    <scope>NUCLEOTIDE SEQUENCE</scope>
    <source>
        <strain evidence="13">A484AB</strain>
    </source>
</reference>
<protein>
    <recommendedName>
        <fullName evidence="10">Uridine diphosphate glucose pyrophosphatase NUDT14</fullName>
        <ecNumber evidence="9">3.6.1.45</ecNumber>
    </recommendedName>
    <alternativeName>
        <fullName evidence="11">Nucleoside diphosphate-linked moiety X motif 14</fullName>
    </alternativeName>
</protein>
<dbReference type="InterPro" id="IPR000086">
    <property type="entry name" value="NUDIX_hydrolase_dom"/>
</dbReference>
<comment type="caution">
    <text evidence="13">The sequence shown here is derived from an EMBL/GenBank/DDBJ whole genome shotgun (WGS) entry which is preliminary data.</text>
</comment>
<dbReference type="NCBIfam" id="TIGR00052">
    <property type="entry name" value="nudix-type nucleoside diphosphatase, YffH/AdpP family"/>
    <property type="match status" value="1"/>
</dbReference>
<evidence type="ECO:0000256" key="11">
    <source>
        <dbReference type="ARBA" id="ARBA00080475"/>
    </source>
</evidence>
<keyword evidence="4" id="KW-0963">Cytoplasm</keyword>
<dbReference type="SUPFAM" id="SSF55811">
    <property type="entry name" value="Nudix"/>
    <property type="match status" value="1"/>
</dbReference>
<comment type="function">
    <text evidence="8">Hydrolyzes UDP-glucose to glucose 1-phosphate and UMP and ADP-ribose to ribose 5-phosphate and AMP. The physiological substrate is probably UDP-glucose. Poor activity on other substrates such as ADP-glucose, CDP-glucose, GDP-glucose and GDP-mannose.</text>
</comment>